<evidence type="ECO:0000256" key="1">
    <source>
        <dbReference type="ARBA" id="ARBA00044777"/>
    </source>
</evidence>
<keyword evidence="2" id="KW-0132">Cell division</keyword>
<feature type="region of interest" description="Disordered" evidence="3">
    <location>
        <begin position="350"/>
        <end position="666"/>
    </location>
</feature>
<feature type="compositionally biased region" description="Acidic residues" evidence="3">
    <location>
        <begin position="578"/>
        <end position="592"/>
    </location>
</feature>
<gene>
    <name evidence="2" type="primary">scpA</name>
    <name evidence="4" type="ORF">DB30_00467</name>
</gene>
<reference evidence="4 5" key="1">
    <citation type="submission" date="2014-12" db="EMBL/GenBank/DDBJ databases">
        <title>Genome assembly of Enhygromyxa salina DSM 15201.</title>
        <authorList>
            <person name="Sharma G."/>
            <person name="Subramanian S."/>
        </authorList>
    </citation>
    <scope>NUCLEOTIDE SEQUENCE [LARGE SCALE GENOMIC DNA]</scope>
    <source>
        <strain evidence="4 5">DSM 15201</strain>
    </source>
</reference>
<dbReference type="Pfam" id="PF02616">
    <property type="entry name" value="SMC_ScpA"/>
    <property type="match status" value="1"/>
</dbReference>
<evidence type="ECO:0000256" key="2">
    <source>
        <dbReference type="HAMAP-Rule" id="MF_01805"/>
    </source>
</evidence>
<feature type="region of interest" description="Disordered" evidence="3">
    <location>
        <begin position="1"/>
        <end position="46"/>
    </location>
</feature>
<keyword evidence="2" id="KW-0131">Cell cycle</keyword>
<feature type="compositionally biased region" description="Polar residues" evidence="3">
    <location>
        <begin position="350"/>
        <end position="376"/>
    </location>
</feature>
<dbReference type="GO" id="GO:0007059">
    <property type="term" value="P:chromosome segregation"/>
    <property type="evidence" value="ECO:0007669"/>
    <property type="project" value="UniProtKB-UniRule"/>
</dbReference>
<feature type="compositionally biased region" description="Pro residues" evidence="3">
    <location>
        <begin position="603"/>
        <end position="617"/>
    </location>
</feature>
<comment type="subcellular location">
    <subcellularLocation>
        <location evidence="2">Cytoplasm</location>
    </subcellularLocation>
    <text evidence="2">Associated with two foci at the outer edges of the nucleoid region in young cells, and at four foci within both cell halves in older cells.</text>
</comment>
<accession>A0A0C1Z6A2</accession>
<evidence type="ECO:0000313" key="4">
    <source>
        <dbReference type="EMBL" id="KIG13159.1"/>
    </source>
</evidence>
<dbReference type="HAMAP" id="MF_01805">
    <property type="entry name" value="ScpA"/>
    <property type="match status" value="1"/>
</dbReference>
<sequence length="666" mass="69078">MGQSAGTSESPPPESAALSEAVPATPARVESERTKHERPATDSMADGVGSRTSYAIALDVFEGPLDLLLHLVRRHELDILDIPIAFITEKYIEYISLARSLDIEVAGEYLLMAATLAFLKSRELLPVIPSEDEDQDDEEDGIDPREELIRRLIEYERFRDAGLELSARPIAGRDVFPRGGDLSIEPPEPGLAPVTLFRLAEAYNRVLDRAILREDHEVVIEPITVRQRVQQLSVLLSDGNRVDFEALFLRQTWPSERSLRQMLVVTLMSVLEMVKLGILGVHQAQGSDAIELELTVDVAQMQQVVADFRGDDEEVAAALAQGAAPTETAAGGPAATHDVAVVASIVPEQADTSAEQGSAEQGSPEQLSAEQGSAELTSADGLEEASAEEAPADEASADGLEEASAEEAPADEASADGLEEASAEEAPADEASADGLEEASAEEAPADEASADGLEEASAEEAPADEASADEASADGLEEASAEEASADGLEEASADGLEEASAELTSADGLEEASAELTSADGLEEASAEEASADGLEEASAEEASAEPLEEASADGLEEASADGLEEASAEGASADGPDEASPDGLEEASAEEASPNGAPSGPDPASPDSGPPDAAPPVLDAAFETVEVTEASTTPAAEPDAEIEPDARIEADEPIATPGESESD</sequence>
<comment type="function">
    <text evidence="2">Participates in chromosomal partition during cell division. May act via the formation of a condensin-like complex containing Smc and ScpB that pull DNA away from mid-cell into both cell halves.</text>
</comment>
<dbReference type="GO" id="GO:0006260">
    <property type="term" value="P:DNA replication"/>
    <property type="evidence" value="ECO:0007669"/>
    <property type="project" value="UniProtKB-UniRule"/>
</dbReference>
<feature type="compositionally biased region" description="Low complexity" evidence="3">
    <location>
        <begin position="15"/>
        <end position="24"/>
    </location>
</feature>
<feature type="compositionally biased region" description="Acidic residues" evidence="3">
    <location>
        <begin position="523"/>
        <end position="570"/>
    </location>
</feature>
<organism evidence="4 5">
    <name type="scientific">Enhygromyxa salina</name>
    <dbReference type="NCBI Taxonomy" id="215803"/>
    <lineage>
        <taxon>Bacteria</taxon>
        <taxon>Pseudomonadati</taxon>
        <taxon>Myxococcota</taxon>
        <taxon>Polyangia</taxon>
        <taxon>Nannocystales</taxon>
        <taxon>Nannocystaceae</taxon>
        <taxon>Enhygromyxa</taxon>
    </lineage>
</organism>
<proteinExistence type="inferred from homology"/>
<dbReference type="Proteomes" id="UP000031599">
    <property type="component" value="Unassembled WGS sequence"/>
</dbReference>
<dbReference type="EMBL" id="JMCC02000105">
    <property type="protein sequence ID" value="KIG13159.1"/>
    <property type="molecule type" value="Genomic_DNA"/>
</dbReference>
<dbReference type="GO" id="GO:0005737">
    <property type="term" value="C:cytoplasm"/>
    <property type="evidence" value="ECO:0007669"/>
    <property type="project" value="UniProtKB-SubCell"/>
</dbReference>
<dbReference type="PANTHER" id="PTHR33969:SF2">
    <property type="entry name" value="SEGREGATION AND CONDENSATION PROTEIN A"/>
    <property type="match status" value="1"/>
</dbReference>
<dbReference type="Gene3D" id="6.10.250.2410">
    <property type="match status" value="1"/>
</dbReference>
<dbReference type="InterPro" id="IPR003768">
    <property type="entry name" value="ScpA"/>
</dbReference>
<name>A0A0C1Z6A2_9BACT</name>
<dbReference type="PANTHER" id="PTHR33969">
    <property type="entry name" value="SEGREGATION AND CONDENSATION PROTEIN A"/>
    <property type="match status" value="1"/>
</dbReference>
<dbReference type="RefSeq" id="WP_165704046.1">
    <property type="nucleotide sequence ID" value="NZ_JMCC02000105.1"/>
</dbReference>
<feature type="compositionally biased region" description="Basic and acidic residues" evidence="3">
    <location>
        <begin position="29"/>
        <end position="40"/>
    </location>
</feature>
<evidence type="ECO:0000313" key="5">
    <source>
        <dbReference type="Proteomes" id="UP000031599"/>
    </source>
</evidence>
<keyword evidence="2" id="KW-0159">Chromosome partition</keyword>
<evidence type="ECO:0000256" key="3">
    <source>
        <dbReference type="SAM" id="MobiDB-lite"/>
    </source>
</evidence>
<dbReference type="AlphaFoldDB" id="A0A0C1Z6A2"/>
<comment type="similarity">
    <text evidence="2">Belongs to the ScpA family.</text>
</comment>
<dbReference type="GO" id="GO:0051301">
    <property type="term" value="P:cell division"/>
    <property type="evidence" value="ECO:0007669"/>
    <property type="project" value="UniProtKB-KW"/>
</dbReference>
<protein>
    <recommendedName>
        <fullName evidence="1 2">Segregation and condensation protein A</fullName>
    </recommendedName>
</protein>
<comment type="caution">
    <text evidence="4">The sequence shown here is derived from an EMBL/GenBank/DDBJ whole genome shotgun (WGS) entry which is preliminary data.</text>
</comment>
<keyword evidence="2" id="KW-0963">Cytoplasm</keyword>
<feature type="compositionally biased region" description="Acidic residues" evidence="3">
    <location>
        <begin position="381"/>
        <end position="502"/>
    </location>
</feature>
<comment type="subunit">
    <text evidence="2">Component of a cohesin-like complex composed of ScpA, ScpB and the Smc homodimer, in which ScpA and ScpB bind to the head domain of Smc. The presence of the three proteins is required for the association of the complex with DNA.</text>
</comment>